<dbReference type="AlphaFoldDB" id="A0AAV1DB76"/>
<evidence type="ECO:0000313" key="3">
    <source>
        <dbReference type="Proteomes" id="UP001161247"/>
    </source>
</evidence>
<accession>A0AAV1DB76</accession>
<name>A0AAV1DB76_OLDCO</name>
<proteinExistence type="predicted"/>
<sequence length="197" mass="22032">MSKNSWEVPQSPTKGRGDVLDNLGQTQNHNTNNYNNISSEVLSSNYFLSKDCHLLAKLLGTTTQSFPPMENDHNSASSQSSIITSNNTNYENGSMRQDNLLNNISPLFNGAFNLQGKRINDANDEYETSPPSKRTMINLNNKNDHLFSGTVTTTSGSMFYSNQQQGNGDKFKVNISSPMMNIQELDVFTFAQRFLQQ</sequence>
<dbReference type="Proteomes" id="UP001161247">
    <property type="component" value="Chromosome 5"/>
</dbReference>
<evidence type="ECO:0000313" key="2">
    <source>
        <dbReference type="EMBL" id="CAI9105124.1"/>
    </source>
</evidence>
<gene>
    <name evidence="2" type="ORF">OLC1_LOCUS13893</name>
</gene>
<reference evidence="2" key="1">
    <citation type="submission" date="2023-03" db="EMBL/GenBank/DDBJ databases">
        <authorList>
            <person name="Julca I."/>
        </authorList>
    </citation>
    <scope>NUCLEOTIDE SEQUENCE</scope>
</reference>
<evidence type="ECO:0000256" key="1">
    <source>
        <dbReference type="SAM" id="MobiDB-lite"/>
    </source>
</evidence>
<feature type="compositionally biased region" description="Polar residues" evidence="1">
    <location>
        <begin position="1"/>
        <end position="13"/>
    </location>
</feature>
<feature type="region of interest" description="Disordered" evidence="1">
    <location>
        <begin position="1"/>
        <end position="31"/>
    </location>
</feature>
<protein>
    <submittedName>
        <fullName evidence="2">OLC1v1003982C1</fullName>
    </submittedName>
</protein>
<keyword evidence="3" id="KW-1185">Reference proteome</keyword>
<organism evidence="2 3">
    <name type="scientific">Oldenlandia corymbosa var. corymbosa</name>
    <dbReference type="NCBI Taxonomy" id="529605"/>
    <lineage>
        <taxon>Eukaryota</taxon>
        <taxon>Viridiplantae</taxon>
        <taxon>Streptophyta</taxon>
        <taxon>Embryophyta</taxon>
        <taxon>Tracheophyta</taxon>
        <taxon>Spermatophyta</taxon>
        <taxon>Magnoliopsida</taxon>
        <taxon>eudicotyledons</taxon>
        <taxon>Gunneridae</taxon>
        <taxon>Pentapetalae</taxon>
        <taxon>asterids</taxon>
        <taxon>lamiids</taxon>
        <taxon>Gentianales</taxon>
        <taxon>Rubiaceae</taxon>
        <taxon>Rubioideae</taxon>
        <taxon>Spermacoceae</taxon>
        <taxon>Hedyotis-Oldenlandia complex</taxon>
        <taxon>Oldenlandia</taxon>
    </lineage>
</organism>
<dbReference type="EMBL" id="OX459122">
    <property type="protein sequence ID" value="CAI9105124.1"/>
    <property type="molecule type" value="Genomic_DNA"/>
</dbReference>